<sequence length="329" mass="35765">MKQQSARLPQPLYVYSYVCHESEQALCAMELRALFGNDAGTGGAGYLFSSKAVEPSRSPFIKLRLDVLCEEDSLEKLAERAGEVRLTDETFKAEFVETGDAPVYEERRAIERLVGSRIRGKAEMRRPQRRFGIACADGRWLFGDIVKGEAVWLRHNEKPQQYSTALGTRVARAVANIAVPEPRGVRAIDPCCGIGTVLLEAVSMGIDMTGSDINPLAVRGARRNLAHFGFDARVSVGSIHAIAGRYDAAVLDLPYNLCSVLSAEERLAMLESARRLAARVVVIATDAIDDAIAAAGLVTVDRCEVSKGAFVRHIMLCADDMSGPHAAKT</sequence>
<dbReference type="PANTHER" id="PTHR14911:SF13">
    <property type="entry name" value="TRNA (GUANINE(6)-N2)-METHYLTRANSFERASE THUMP3"/>
    <property type="match status" value="1"/>
</dbReference>
<dbReference type="PANTHER" id="PTHR14911">
    <property type="entry name" value="THUMP DOMAIN-CONTAINING"/>
    <property type="match status" value="1"/>
</dbReference>
<accession>A0ABY4RVG8</accession>
<dbReference type="Pfam" id="PF01170">
    <property type="entry name" value="UPF0020"/>
    <property type="match status" value="1"/>
</dbReference>
<gene>
    <name evidence="2" type="ORF">SK3146_05048</name>
</gene>
<reference evidence="2" key="2">
    <citation type="journal article" date="2021" name="J Anim Sci Technol">
        <title>Complete genome sequence of Paenibacillus konkukensis sp. nov. SK3146 as a potential probiotic strain.</title>
        <authorList>
            <person name="Jung H.I."/>
            <person name="Park S."/>
            <person name="Niu K.M."/>
            <person name="Lee S.W."/>
            <person name="Kothari D."/>
            <person name="Yi K.J."/>
            <person name="Kim S.K."/>
        </authorList>
    </citation>
    <scope>NUCLEOTIDE SEQUENCE</scope>
    <source>
        <strain evidence="2">SK3146</strain>
    </source>
</reference>
<dbReference type="RefSeq" id="WP_249861359.1">
    <property type="nucleotide sequence ID" value="NZ_CP027059.1"/>
</dbReference>
<protein>
    <recommendedName>
        <fullName evidence="1">Ribosomal RNA large subunit methyltransferase K/L-like methyltransferase domain-containing protein</fullName>
    </recommendedName>
</protein>
<reference evidence="2" key="1">
    <citation type="submission" date="2018-02" db="EMBL/GenBank/DDBJ databases">
        <authorList>
            <person name="Kim S.-K."/>
            <person name="Jung H.-I."/>
            <person name="Lee S.-W."/>
        </authorList>
    </citation>
    <scope>NUCLEOTIDE SEQUENCE</scope>
    <source>
        <strain evidence="2">SK3146</strain>
    </source>
</reference>
<dbReference type="Proteomes" id="UP001057134">
    <property type="component" value="Chromosome"/>
</dbReference>
<name>A0ABY4RVG8_9BACL</name>
<dbReference type="InterPro" id="IPR000241">
    <property type="entry name" value="RlmKL-like_Mtase"/>
</dbReference>
<evidence type="ECO:0000313" key="2">
    <source>
        <dbReference type="EMBL" id="UQZ85759.1"/>
    </source>
</evidence>
<dbReference type="CDD" id="cd02440">
    <property type="entry name" value="AdoMet_MTases"/>
    <property type="match status" value="1"/>
</dbReference>
<evidence type="ECO:0000313" key="3">
    <source>
        <dbReference type="Proteomes" id="UP001057134"/>
    </source>
</evidence>
<dbReference type="EMBL" id="CP027059">
    <property type="protein sequence ID" value="UQZ85759.1"/>
    <property type="molecule type" value="Genomic_DNA"/>
</dbReference>
<dbReference type="InterPro" id="IPR029063">
    <property type="entry name" value="SAM-dependent_MTases_sf"/>
</dbReference>
<keyword evidence="3" id="KW-1185">Reference proteome</keyword>
<evidence type="ECO:0000259" key="1">
    <source>
        <dbReference type="Pfam" id="PF01170"/>
    </source>
</evidence>
<organism evidence="2 3">
    <name type="scientific">Paenibacillus konkukensis</name>
    <dbReference type="NCBI Taxonomy" id="2020716"/>
    <lineage>
        <taxon>Bacteria</taxon>
        <taxon>Bacillati</taxon>
        <taxon>Bacillota</taxon>
        <taxon>Bacilli</taxon>
        <taxon>Bacillales</taxon>
        <taxon>Paenibacillaceae</taxon>
        <taxon>Paenibacillus</taxon>
    </lineage>
</organism>
<proteinExistence type="predicted"/>
<dbReference type="SUPFAM" id="SSF53335">
    <property type="entry name" value="S-adenosyl-L-methionine-dependent methyltransferases"/>
    <property type="match status" value="1"/>
</dbReference>
<feature type="domain" description="Ribosomal RNA large subunit methyltransferase K/L-like methyltransferase" evidence="1">
    <location>
        <begin position="158"/>
        <end position="256"/>
    </location>
</feature>
<dbReference type="Gene3D" id="3.40.50.150">
    <property type="entry name" value="Vaccinia Virus protein VP39"/>
    <property type="match status" value="1"/>
</dbReference>